<reference evidence="4 5" key="1">
    <citation type="submission" date="2018-08" db="EMBL/GenBank/DDBJ databases">
        <authorList>
            <consortium name="Pathogen Informatics"/>
        </authorList>
    </citation>
    <scope>NUCLEOTIDE SEQUENCE [LARGE SCALE GENOMIC DNA]</scope>
    <source>
        <strain evidence="1 6">EuSCAPE_AT029</strain>
        <strain evidence="3 4">EuSCAPE_HU047</strain>
        <strain evidence="2 5">EuSCAPE_IT093</strain>
    </source>
</reference>
<evidence type="ECO:0000313" key="1">
    <source>
        <dbReference type="EMBL" id="SXN31876.1"/>
    </source>
</evidence>
<dbReference type="EMBL" id="UKGE01000011">
    <property type="protein sequence ID" value="SXN31876.1"/>
    <property type="molecule type" value="Genomic_DNA"/>
</dbReference>
<accession>A0A658ZT47</accession>
<sequence>MNDPDFNLLAALDPLPVSTEVITVSQAWHPRLEQAPATAGCGSGCVRCVASKKSPHKCGQKYWKQCEQCRTEYPSDLLNYSVMRKIIFLI</sequence>
<evidence type="ECO:0000313" key="5">
    <source>
        <dbReference type="Proteomes" id="UP000258673"/>
    </source>
</evidence>
<comment type="caution">
    <text evidence="1">The sequence shown here is derived from an EMBL/GenBank/DDBJ whole genome shotgun (WGS) entry which is preliminary data.</text>
</comment>
<evidence type="ECO:0000313" key="2">
    <source>
        <dbReference type="EMBL" id="SYH35431.1"/>
    </source>
</evidence>
<gene>
    <name evidence="1" type="ORF">SAMEA3499901_02908</name>
    <name evidence="2" type="ORF">SAMEA3515122_04144</name>
    <name evidence="3" type="ORF">SAMEA3538828_02028</name>
</gene>
<evidence type="ECO:0000313" key="4">
    <source>
        <dbReference type="Proteomes" id="UP000258253"/>
    </source>
</evidence>
<proteinExistence type="predicted"/>
<evidence type="ECO:0000313" key="6">
    <source>
        <dbReference type="Proteomes" id="UP000259975"/>
    </source>
</evidence>
<name>A0A658ZT47_KLEPN</name>
<dbReference type="Proteomes" id="UP000258673">
    <property type="component" value="Unassembled WGS sequence"/>
</dbReference>
<organism evidence="1 6">
    <name type="scientific">Klebsiella pneumoniae</name>
    <dbReference type="NCBI Taxonomy" id="573"/>
    <lineage>
        <taxon>Bacteria</taxon>
        <taxon>Pseudomonadati</taxon>
        <taxon>Pseudomonadota</taxon>
        <taxon>Gammaproteobacteria</taxon>
        <taxon>Enterobacterales</taxon>
        <taxon>Enterobacteriaceae</taxon>
        <taxon>Klebsiella/Raoultella group</taxon>
        <taxon>Klebsiella</taxon>
        <taxon>Klebsiella pneumoniae complex</taxon>
    </lineage>
</organism>
<dbReference type="AlphaFoldDB" id="A0A658ZT47"/>
<evidence type="ECO:0000313" key="3">
    <source>
        <dbReference type="EMBL" id="SYR36977.1"/>
    </source>
</evidence>
<dbReference type="Proteomes" id="UP000259975">
    <property type="component" value="Unassembled WGS sequence"/>
</dbReference>
<protein>
    <submittedName>
        <fullName evidence="1">Uncharacterized protein</fullName>
    </submittedName>
</protein>
<dbReference type="EMBL" id="UKUT01000010">
    <property type="protein sequence ID" value="SYH35431.1"/>
    <property type="molecule type" value="Genomic_DNA"/>
</dbReference>
<dbReference type="Proteomes" id="UP000258253">
    <property type="component" value="Unassembled WGS sequence"/>
</dbReference>
<dbReference type="RefSeq" id="WP_004179443.1">
    <property type="nucleotide sequence ID" value="NZ_AP018750.1"/>
</dbReference>
<dbReference type="KEGG" id="kpx:PMK1_03631"/>
<dbReference type="EMBL" id="ULCI01000007">
    <property type="protein sequence ID" value="SYR36977.1"/>
    <property type="molecule type" value="Genomic_DNA"/>
</dbReference>